<dbReference type="STRING" id="1045774.SAMN05421872_101549"/>
<protein>
    <recommendedName>
        <fullName evidence="4">Camelysin metallo-endopeptidase</fullName>
    </recommendedName>
</protein>
<gene>
    <name evidence="2" type="ORF">SAMN05421872_101549</name>
</gene>
<keyword evidence="3" id="KW-1185">Reference proteome</keyword>
<dbReference type="EMBL" id="FMZM01000001">
    <property type="protein sequence ID" value="SDC20853.1"/>
    <property type="molecule type" value="Genomic_DNA"/>
</dbReference>
<keyword evidence="1" id="KW-0732">Signal</keyword>
<feature type="signal peptide" evidence="1">
    <location>
        <begin position="1"/>
        <end position="23"/>
    </location>
</feature>
<dbReference type="AlphaFoldDB" id="A0A1G6JQ76"/>
<evidence type="ECO:0000313" key="2">
    <source>
        <dbReference type="EMBL" id="SDC20853.1"/>
    </source>
</evidence>
<dbReference type="Proteomes" id="UP000199034">
    <property type="component" value="Unassembled WGS sequence"/>
</dbReference>
<evidence type="ECO:0000256" key="1">
    <source>
        <dbReference type="SAM" id="SignalP"/>
    </source>
</evidence>
<proteinExistence type="predicted"/>
<sequence>MNIPLPRKVILPLATLVGAGALAVATGVLSSDASAASDGVRLTADQSGGAALVVTALEPGDSATRTVTIENTTGAPGRLTFTEQGGPATFADGELQVHIERDGQELYDGVFGAMGDYTQDMGFLEAGQSATFAFTVSLPDDAPFVPAGTQTAEASYAWLTESQ</sequence>
<feature type="chain" id="PRO_5039144807" description="Camelysin metallo-endopeptidase" evidence="1">
    <location>
        <begin position="24"/>
        <end position="163"/>
    </location>
</feature>
<dbReference type="OrthoDB" id="3787459at2"/>
<dbReference type="RefSeq" id="WP_090850470.1">
    <property type="nucleotide sequence ID" value="NZ_FMZM01000001.1"/>
</dbReference>
<reference evidence="2 3" key="1">
    <citation type="submission" date="2016-10" db="EMBL/GenBank/DDBJ databases">
        <authorList>
            <person name="de Groot N.N."/>
        </authorList>
    </citation>
    <scope>NUCLEOTIDE SEQUENCE [LARGE SCALE GENOMIC DNA]</scope>
    <source>
        <strain evidence="2 3">CGMCC 4.6858</strain>
    </source>
</reference>
<evidence type="ECO:0000313" key="3">
    <source>
        <dbReference type="Proteomes" id="UP000199034"/>
    </source>
</evidence>
<organism evidence="2 3">
    <name type="scientific">Nocardioides lianchengensis</name>
    <dbReference type="NCBI Taxonomy" id="1045774"/>
    <lineage>
        <taxon>Bacteria</taxon>
        <taxon>Bacillati</taxon>
        <taxon>Actinomycetota</taxon>
        <taxon>Actinomycetes</taxon>
        <taxon>Propionibacteriales</taxon>
        <taxon>Nocardioidaceae</taxon>
        <taxon>Nocardioides</taxon>
    </lineage>
</organism>
<name>A0A1G6JQ76_9ACTN</name>
<evidence type="ECO:0008006" key="4">
    <source>
        <dbReference type="Google" id="ProtNLM"/>
    </source>
</evidence>
<accession>A0A1G6JQ76</accession>